<dbReference type="RefSeq" id="WP_304436050.1">
    <property type="nucleotide sequence ID" value="NZ_JAUKUC010000001.1"/>
</dbReference>
<dbReference type="EMBL" id="JAUKUC010000001">
    <property type="protein sequence ID" value="MDO1513093.1"/>
    <property type="molecule type" value="Genomic_DNA"/>
</dbReference>
<evidence type="ECO:0000313" key="2">
    <source>
        <dbReference type="Proteomes" id="UP001168579"/>
    </source>
</evidence>
<organism evidence="1 2">
    <name type="scientific">Maribacter confluentis</name>
    <dbReference type="NCBI Taxonomy" id="1656093"/>
    <lineage>
        <taxon>Bacteria</taxon>
        <taxon>Pseudomonadati</taxon>
        <taxon>Bacteroidota</taxon>
        <taxon>Flavobacteriia</taxon>
        <taxon>Flavobacteriales</taxon>
        <taxon>Flavobacteriaceae</taxon>
        <taxon>Maribacter</taxon>
    </lineage>
</organism>
<proteinExistence type="predicted"/>
<reference evidence="1" key="2">
    <citation type="submission" date="2023-06" db="EMBL/GenBank/DDBJ databases">
        <authorList>
            <person name="Lucena T."/>
            <person name="Sun Q."/>
        </authorList>
    </citation>
    <scope>NUCLEOTIDE SEQUENCE</scope>
    <source>
        <strain evidence="1">CECT 8869</strain>
    </source>
</reference>
<name>A0ABT8RQB6_9FLAO</name>
<sequence length="43" mass="4907">MRKCGLMFGLFIIVLIIASKIKQSEEKFNENLTVAVETPIKRP</sequence>
<protein>
    <submittedName>
        <fullName evidence="1">Uncharacterized protein</fullName>
    </submittedName>
</protein>
<evidence type="ECO:0000313" key="1">
    <source>
        <dbReference type="EMBL" id="MDO1513093.1"/>
    </source>
</evidence>
<accession>A0ABT8RQB6</accession>
<dbReference type="Proteomes" id="UP001168579">
    <property type="component" value="Unassembled WGS sequence"/>
</dbReference>
<gene>
    <name evidence="1" type="ORF">Q2T41_10535</name>
</gene>
<keyword evidence="2" id="KW-1185">Reference proteome</keyword>
<comment type="caution">
    <text evidence="1">The sequence shown here is derived from an EMBL/GenBank/DDBJ whole genome shotgun (WGS) entry which is preliminary data.</text>
</comment>
<reference evidence="1" key="1">
    <citation type="journal article" date="2014" name="Int. J. Syst. Evol. Microbiol.">
        <title>Complete genome of a new Firmicutes species belonging to the dominant human colonic microbiota ('Ruminococcus bicirculans') reveals two chromosomes and a selective capacity to utilize plant glucans.</title>
        <authorList>
            <consortium name="NISC Comparative Sequencing Program"/>
            <person name="Wegmann U."/>
            <person name="Louis P."/>
            <person name="Goesmann A."/>
            <person name="Henrissat B."/>
            <person name="Duncan S.H."/>
            <person name="Flint H.J."/>
        </authorList>
    </citation>
    <scope>NUCLEOTIDE SEQUENCE</scope>
    <source>
        <strain evidence="1">CECT 8869</strain>
    </source>
</reference>